<dbReference type="PANTHER" id="PTHR10127:SF823">
    <property type="entry name" value="ZINC METALLOPROTEINASE NAS-33"/>
    <property type="match status" value="1"/>
</dbReference>
<keyword evidence="6" id="KW-1185">Reference proteome</keyword>
<keyword evidence="2 3" id="KW-0378">Hydrolase</keyword>
<evidence type="ECO:0000313" key="5">
    <source>
        <dbReference type="EMBL" id="PIO66221.1"/>
    </source>
</evidence>
<dbReference type="EC" id="3.4.24.-" evidence="3"/>
<feature type="non-terminal residue" evidence="5">
    <location>
        <position position="264"/>
    </location>
</feature>
<evidence type="ECO:0000256" key="3">
    <source>
        <dbReference type="RuleBase" id="RU361183"/>
    </source>
</evidence>
<dbReference type="InterPro" id="IPR001506">
    <property type="entry name" value="Peptidase_M12A"/>
</dbReference>
<accession>A0A2G9U7J4</accession>
<feature type="binding site" evidence="2">
    <location>
        <position position="143"/>
    </location>
    <ligand>
        <name>Zn(2+)</name>
        <dbReference type="ChEBI" id="CHEBI:29105"/>
        <note>catalytic</note>
    </ligand>
</feature>
<dbReference type="GO" id="GO:0008270">
    <property type="term" value="F:zinc ion binding"/>
    <property type="evidence" value="ECO:0007669"/>
    <property type="project" value="UniProtKB-UniRule"/>
</dbReference>
<dbReference type="GO" id="GO:0004222">
    <property type="term" value="F:metalloendopeptidase activity"/>
    <property type="evidence" value="ECO:0007669"/>
    <property type="project" value="UniProtKB-UniRule"/>
</dbReference>
<evidence type="ECO:0000256" key="2">
    <source>
        <dbReference type="PROSITE-ProRule" id="PRU01211"/>
    </source>
</evidence>
<evidence type="ECO:0000259" key="4">
    <source>
        <dbReference type="PROSITE" id="PS51864"/>
    </source>
</evidence>
<dbReference type="CDD" id="cd04280">
    <property type="entry name" value="ZnMc_astacin_like"/>
    <property type="match status" value="1"/>
</dbReference>
<dbReference type="Proteomes" id="UP000230423">
    <property type="component" value="Unassembled WGS sequence"/>
</dbReference>
<dbReference type="AlphaFoldDB" id="A0A2G9U7J4"/>
<comment type="caution">
    <text evidence="2">Lacks conserved residue(s) required for the propagation of feature annotation.</text>
</comment>
<keyword evidence="2 3" id="KW-0479">Metal-binding</keyword>
<sequence>MQIDGKGDIGYRIYWEIRSINLVGESACNKYRAEKKEHMDKREEDSYACAMKIAPLQDPAKLNIRTTAAWQSRIRAVMAKFSKNTCLRFVENSGSDYILFNRGEGCYSPVGRLGGAQEVSIGYGCETEGIISHEIGHSLGFYHEQSRPDRDNYVTVYPKNAVPGTEGQFDKLSPGESVNYGVPYDYGSVMHYSSIVVELSWWLQTPGKISPILERRHAIGASKREFGMGLCEYCRANTDPGDRIRFELTTVFFKCAPTCEEFVE</sequence>
<dbReference type="SUPFAM" id="SSF55486">
    <property type="entry name" value="Metalloproteases ('zincins'), catalytic domain"/>
    <property type="match status" value="1"/>
</dbReference>
<dbReference type="PROSITE" id="PS51864">
    <property type="entry name" value="ASTACIN"/>
    <property type="match status" value="1"/>
</dbReference>
<reference evidence="5 6" key="1">
    <citation type="submission" date="2015-09" db="EMBL/GenBank/DDBJ databases">
        <title>Draft genome of the parasitic nematode Teladorsagia circumcincta isolate WARC Sus (inbred).</title>
        <authorList>
            <person name="Mitreva M."/>
        </authorList>
    </citation>
    <scope>NUCLEOTIDE SEQUENCE [LARGE SCALE GENOMIC DNA]</scope>
    <source>
        <strain evidence="5 6">S</strain>
    </source>
</reference>
<feature type="binding site" evidence="2">
    <location>
        <position position="137"/>
    </location>
    <ligand>
        <name>Zn(2+)</name>
        <dbReference type="ChEBI" id="CHEBI:29105"/>
        <note>catalytic</note>
    </ligand>
</feature>
<dbReference type="InterPro" id="IPR006026">
    <property type="entry name" value="Peptidase_Metallo"/>
</dbReference>
<dbReference type="EMBL" id="KZ348414">
    <property type="protein sequence ID" value="PIO66221.1"/>
    <property type="molecule type" value="Genomic_DNA"/>
</dbReference>
<feature type="domain" description="Peptidase M12A" evidence="4">
    <location>
        <begin position="45"/>
        <end position="264"/>
    </location>
</feature>
<evidence type="ECO:0000256" key="1">
    <source>
        <dbReference type="ARBA" id="ARBA00023157"/>
    </source>
</evidence>
<proteinExistence type="predicted"/>
<evidence type="ECO:0000313" key="6">
    <source>
        <dbReference type="Proteomes" id="UP000230423"/>
    </source>
</evidence>
<dbReference type="InterPro" id="IPR034035">
    <property type="entry name" value="Astacin-like_dom"/>
</dbReference>
<dbReference type="SMART" id="SM00235">
    <property type="entry name" value="ZnMc"/>
    <property type="match status" value="1"/>
</dbReference>
<keyword evidence="1" id="KW-1015">Disulfide bond</keyword>
<comment type="cofactor">
    <cofactor evidence="2 3">
        <name>Zn(2+)</name>
        <dbReference type="ChEBI" id="CHEBI:29105"/>
    </cofactor>
    <text evidence="2 3">Binds 1 zinc ion per subunit.</text>
</comment>
<feature type="active site" evidence="2">
    <location>
        <position position="134"/>
    </location>
</feature>
<dbReference type="InterPro" id="IPR024079">
    <property type="entry name" value="MetalloPept_cat_dom_sf"/>
</dbReference>
<keyword evidence="2 3" id="KW-0645">Protease</keyword>
<keyword evidence="2 3" id="KW-0862">Zinc</keyword>
<dbReference type="PRINTS" id="PR00480">
    <property type="entry name" value="ASTACIN"/>
</dbReference>
<name>A0A2G9U7J4_TELCI</name>
<keyword evidence="2 3" id="KW-0482">Metalloprotease</keyword>
<dbReference type="OrthoDB" id="6156706at2759"/>
<feature type="binding site" evidence="2">
    <location>
        <position position="133"/>
    </location>
    <ligand>
        <name>Zn(2+)</name>
        <dbReference type="ChEBI" id="CHEBI:29105"/>
        <note>catalytic</note>
    </ligand>
</feature>
<organism evidence="5 6">
    <name type="scientific">Teladorsagia circumcincta</name>
    <name type="common">Brown stomach worm</name>
    <name type="synonym">Ostertagia circumcincta</name>
    <dbReference type="NCBI Taxonomy" id="45464"/>
    <lineage>
        <taxon>Eukaryota</taxon>
        <taxon>Metazoa</taxon>
        <taxon>Ecdysozoa</taxon>
        <taxon>Nematoda</taxon>
        <taxon>Chromadorea</taxon>
        <taxon>Rhabditida</taxon>
        <taxon>Rhabditina</taxon>
        <taxon>Rhabditomorpha</taxon>
        <taxon>Strongyloidea</taxon>
        <taxon>Trichostrongylidae</taxon>
        <taxon>Teladorsagia</taxon>
    </lineage>
</organism>
<protein>
    <recommendedName>
        <fullName evidence="3">Metalloendopeptidase</fullName>
        <ecNumber evidence="3">3.4.24.-</ecNumber>
    </recommendedName>
</protein>
<gene>
    <name evidence="5" type="ORF">TELCIR_12071</name>
</gene>
<dbReference type="Gene3D" id="3.40.390.10">
    <property type="entry name" value="Collagenase (Catalytic Domain)"/>
    <property type="match status" value="1"/>
</dbReference>
<dbReference type="PANTHER" id="PTHR10127">
    <property type="entry name" value="DISCOIDIN, CUB, EGF, LAMININ , AND ZINC METALLOPROTEASE DOMAIN CONTAINING"/>
    <property type="match status" value="1"/>
</dbReference>
<dbReference type="GO" id="GO:0006508">
    <property type="term" value="P:proteolysis"/>
    <property type="evidence" value="ECO:0007669"/>
    <property type="project" value="UniProtKB-KW"/>
</dbReference>
<dbReference type="Pfam" id="PF01400">
    <property type="entry name" value="Astacin"/>
    <property type="match status" value="1"/>
</dbReference>